<keyword evidence="8 11" id="KW-1133">Transmembrane helix</keyword>
<dbReference type="Pfam" id="PF00005">
    <property type="entry name" value="ABC_tran"/>
    <property type="match status" value="1"/>
</dbReference>
<evidence type="ECO:0000259" key="13">
    <source>
        <dbReference type="PROSITE" id="PS50893"/>
    </source>
</evidence>
<dbReference type="GO" id="GO:0016887">
    <property type="term" value="F:ATP hydrolysis activity"/>
    <property type="evidence" value="ECO:0007669"/>
    <property type="project" value="InterPro"/>
</dbReference>
<keyword evidence="6" id="KW-0547">Nucleotide-binding</keyword>
<sequence length="1191" mass="133459">MASWYAGFLLPFHAVIPFCNSHCPSIKNKSSTKLQSSGKDEKKQGKTNQTKLGQANILSRLTFSWINSLLRLGYAKPLLLKDIPTLLSDDEARSAYKTFSSKWEFLHRGDGKLNNPKNLLLKALFRVHWKEMIFVGVCALFRTFAVVVSPLLLYAIVQYTSNEHKNRSEGLLLVGWLVIVKFIESFSQRHWFFNSRRLGMRMRSALIMAIYRKQLKLSSLARRRHSTGEIVNYIAVDAYRMAEALYWFHLEWSLVVQLFLAIGVLFKVVGLSAFPGLVFVLITGFLNVPFARIYNKCQILYKVAQDERLRATSEVLNNMKIIKLQSWEEKFKNVIDLLRENEHKFLAKTQINKSSANVLYWVTPTIVSTVVFFGCLVMKSAPLNAATIFTILATLRCMSEPMRFIPEALSMLIEMKISSDHLNTFLLADELSDEESNKSSKSLKHSSDIRVEIRGNFSWESESAVPALRDINLEVKSGHKIAVCGQVGAGKSTLLCAILGEVYRISGSVSVNGTIAYVSQAPWIRSGTIRDNILFGKPMEKTKYEMVTKASALDTDINIFSHGDLTEIGERGLNLSGGQKQRIQLARAVYSDADIYLLDDPFSAVDAETAAILFNDCVMDALQEKSIVLVTHQVEFLTKADQILVIEGGQITQSGTYVELLSTPGTTFAQLVNAQKKVVSELVTSDTGNMDETHKIHDNQSELPGESCCTREGGEKEISVEGSLNIQLTKEEEREIGDVGCKPMLDYLYVSKGSLLFILTILSYLAFSALQACASYWLATATRFYKVNNAMLVGIYAGISTISIPFVYSRNLYATFLGLKASKAFFFGINNSIFKAPMLFFDSTPVGRIFARMSSDMNTLDIDLSATINVSVAATIDALMIVAIMASVTWPVLIVAIPTIIIAKYVQGVVSIRAFNMMEMFFENYLKLIDTDARLFFHSNAAIEWLVLRETLQNLVILTAASYCFASKETITRVCRTFPFLRSHIEYRPSSHDSCALQSVEPNCFCRKDQTVYAYTTRTSYNYRRYEATCLMASSRENRVGEFEDKISSKCSAGLGRSVSLKLLSVFPKLLDSSVSDEGENWSMGQRQLFCLGRVLLKRNRILVLDEATASIDSATDAILQNTIREEFLGCTVITIAHRVPTITDSDMVMVLSYGELVEYDVPSKLMETNSAFSKLVAEYSSNYKRNSTQS</sequence>
<feature type="domain" description="ABC transmembrane type-1" evidence="14">
    <location>
        <begin position="758"/>
        <end position="903"/>
    </location>
</feature>
<evidence type="ECO:0000259" key="14">
    <source>
        <dbReference type="PROSITE" id="PS50929"/>
    </source>
</evidence>
<evidence type="ECO:0000256" key="12">
    <source>
        <dbReference type="SAM" id="SignalP"/>
    </source>
</evidence>
<comment type="catalytic activity">
    <reaction evidence="10">
        <text>ATP + H2O + xenobioticSide 1 = ADP + phosphate + xenobioticSide 2.</text>
        <dbReference type="EC" id="7.6.2.2"/>
    </reaction>
</comment>
<evidence type="ECO:0000256" key="8">
    <source>
        <dbReference type="ARBA" id="ARBA00022989"/>
    </source>
</evidence>
<feature type="transmembrane region" description="Helical" evidence="11">
    <location>
        <begin position="790"/>
        <end position="809"/>
    </location>
</feature>
<evidence type="ECO:0000313" key="15">
    <source>
        <dbReference type="EMBL" id="KAK0597188.1"/>
    </source>
</evidence>
<dbReference type="FunFam" id="1.20.1560.10:FF:000003">
    <property type="entry name" value="ABC transporter C family member 10"/>
    <property type="match status" value="1"/>
</dbReference>
<dbReference type="CDD" id="cd03250">
    <property type="entry name" value="ABCC_MRP_domain1"/>
    <property type="match status" value="1"/>
</dbReference>
<comment type="subcellular location">
    <subcellularLocation>
        <location evidence="1">Membrane</location>
        <topology evidence="1">Multi-pass membrane protein</topology>
    </subcellularLocation>
</comment>
<dbReference type="AlphaFoldDB" id="A0AA39STS0"/>
<dbReference type="InterPro" id="IPR003439">
    <property type="entry name" value="ABC_transporter-like_ATP-bd"/>
</dbReference>
<dbReference type="PANTHER" id="PTHR24223">
    <property type="entry name" value="ATP-BINDING CASSETTE SUB-FAMILY C"/>
    <property type="match status" value="1"/>
</dbReference>
<name>A0AA39STS0_ACESA</name>
<keyword evidence="16" id="KW-1185">Reference proteome</keyword>
<evidence type="ECO:0000256" key="9">
    <source>
        <dbReference type="ARBA" id="ARBA00023136"/>
    </source>
</evidence>
<dbReference type="InterPro" id="IPR017871">
    <property type="entry name" value="ABC_transporter-like_CS"/>
</dbReference>
<evidence type="ECO:0000256" key="1">
    <source>
        <dbReference type="ARBA" id="ARBA00004141"/>
    </source>
</evidence>
<dbReference type="InterPro" id="IPR003593">
    <property type="entry name" value="AAA+_ATPase"/>
</dbReference>
<evidence type="ECO:0000256" key="10">
    <source>
        <dbReference type="ARBA" id="ARBA00034018"/>
    </source>
</evidence>
<dbReference type="SUPFAM" id="SSF52540">
    <property type="entry name" value="P-loop containing nucleoside triphosphate hydrolases"/>
    <property type="match status" value="2"/>
</dbReference>
<feature type="transmembrane region" description="Helical" evidence="11">
    <location>
        <begin position="862"/>
        <end position="886"/>
    </location>
</feature>
<dbReference type="EC" id="7.6.2.2" evidence="3"/>
<dbReference type="PANTHER" id="PTHR24223:SF108">
    <property type="entry name" value="ABC TRANSPORTER C FAMILY MEMBER 8"/>
    <property type="match status" value="1"/>
</dbReference>
<dbReference type="GO" id="GO:0016020">
    <property type="term" value="C:membrane"/>
    <property type="evidence" value="ECO:0007669"/>
    <property type="project" value="UniProtKB-SubCell"/>
</dbReference>
<dbReference type="InterPro" id="IPR044746">
    <property type="entry name" value="ABCC_6TM_D1"/>
</dbReference>
<gene>
    <name evidence="15" type="ORF">LWI29_022717</name>
</gene>
<dbReference type="InterPro" id="IPR036640">
    <property type="entry name" value="ABC1_TM_sf"/>
</dbReference>
<feature type="transmembrane region" description="Helical" evidence="11">
    <location>
        <begin position="272"/>
        <end position="294"/>
    </location>
</feature>
<feature type="transmembrane region" description="Helical" evidence="11">
    <location>
        <begin position="892"/>
        <end position="912"/>
    </location>
</feature>
<keyword evidence="12" id="KW-0732">Signal</keyword>
<evidence type="ECO:0000256" key="7">
    <source>
        <dbReference type="ARBA" id="ARBA00022840"/>
    </source>
</evidence>
<comment type="caution">
    <text evidence="15">The sequence shown here is derived from an EMBL/GenBank/DDBJ whole genome shotgun (WGS) entry which is preliminary data.</text>
</comment>
<evidence type="ECO:0000256" key="11">
    <source>
        <dbReference type="SAM" id="Phobius"/>
    </source>
</evidence>
<feature type="domain" description="ABC transporter" evidence="13">
    <location>
        <begin position="834"/>
        <end position="1179"/>
    </location>
</feature>
<dbReference type="Pfam" id="PF00664">
    <property type="entry name" value="ABC_membrane"/>
    <property type="match status" value="2"/>
</dbReference>
<feature type="transmembrane region" description="Helical" evidence="11">
    <location>
        <begin position="244"/>
        <end position="266"/>
    </location>
</feature>
<keyword evidence="7" id="KW-0067">ATP-binding</keyword>
<reference evidence="15" key="2">
    <citation type="submission" date="2023-06" db="EMBL/GenBank/DDBJ databases">
        <authorList>
            <person name="Swenson N.G."/>
            <person name="Wegrzyn J.L."/>
            <person name="Mcevoy S.L."/>
        </authorList>
    </citation>
    <scope>NUCLEOTIDE SEQUENCE</scope>
    <source>
        <strain evidence="15">NS2018</strain>
        <tissue evidence="15">Leaf</tissue>
    </source>
</reference>
<feature type="transmembrane region" description="Helical" evidence="11">
    <location>
        <begin position="132"/>
        <end position="159"/>
    </location>
</feature>
<dbReference type="GO" id="GO:0005524">
    <property type="term" value="F:ATP binding"/>
    <property type="evidence" value="ECO:0007669"/>
    <property type="project" value="UniProtKB-KW"/>
</dbReference>
<evidence type="ECO:0000256" key="3">
    <source>
        <dbReference type="ARBA" id="ARBA00012191"/>
    </source>
</evidence>
<evidence type="ECO:0000256" key="6">
    <source>
        <dbReference type="ARBA" id="ARBA00022741"/>
    </source>
</evidence>
<dbReference type="Proteomes" id="UP001168877">
    <property type="component" value="Unassembled WGS sequence"/>
</dbReference>
<feature type="domain" description="ABC transmembrane type-1" evidence="14">
    <location>
        <begin position="133"/>
        <end position="414"/>
    </location>
</feature>
<dbReference type="GO" id="GO:0008559">
    <property type="term" value="F:ABC-type xenobiotic transporter activity"/>
    <property type="evidence" value="ECO:0007669"/>
    <property type="project" value="UniProtKB-EC"/>
</dbReference>
<protein>
    <recommendedName>
        <fullName evidence="3">ABC-type xenobiotic transporter</fullName>
        <ecNumber evidence="3">7.6.2.2</ecNumber>
    </recommendedName>
</protein>
<organism evidence="15 16">
    <name type="scientific">Acer saccharum</name>
    <name type="common">Sugar maple</name>
    <dbReference type="NCBI Taxonomy" id="4024"/>
    <lineage>
        <taxon>Eukaryota</taxon>
        <taxon>Viridiplantae</taxon>
        <taxon>Streptophyta</taxon>
        <taxon>Embryophyta</taxon>
        <taxon>Tracheophyta</taxon>
        <taxon>Spermatophyta</taxon>
        <taxon>Magnoliopsida</taxon>
        <taxon>eudicotyledons</taxon>
        <taxon>Gunneridae</taxon>
        <taxon>Pentapetalae</taxon>
        <taxon>rosids</taxon>
        <taxon>malvids</taxon>
        <taxon>Sapindales</taxon>
        <taxon>Sapindaceae</taxon>
        <taxon>Hippocastanoideae</taxon>
        <taxon>Acereae</taxon>
        <taxon>Acer</taxon>
    </lineage>
</organism>
<dbReference type="SMART" id="SM00382">
    <property type="entry name" value="AAA"/>
    <property type="match status" value="1"/>
</dbReference>
<feature type="transmembrane region" description="Helical" evidence="11">
    <location>
        <begin position="821"/>
        <end position="841"/>
    </location>
</feature>
<dbReference type="InterPro" id="IPR027417">
    <property type="entry name" value="P-loop_NTPase"/>
</dbReference>
<dbReference type="Gene3D" id="3.40.50.300">
    <property type="entry name" value="P-loop containing nucleotide triphosphate hydrolases"/>
    <property type="match status" value="2"/>
</dbReference>
<feature type="transmembrane region" description="Helical" evidence="11">
    <location>
        <begin position="755"/>
        <end position="778"/>
    </location>
</feature>
<comment type="similarity">
    <text evidence="2">Belongs to the ABC transporter superfamily. ABCC family. Conjugate transporter (TC 3.A.1.208) subfamily.</text>
</comment>
<evidence type="ECO:0000256" key="2">
    <source>
        <dbReference type="ARBA" id="ARBA00009726"/>
    </source>
</evidence>
<feature type="transmembrane region" description="Helical" evidence="11">
    <location>
        <begin position="171"/>
        <end position="193"/>
    </location>
</feature>
<evidence type="ECO:0000256" key="5">
    <source>
        <dbReference type="ARBA" id="ARBA00022692"/>
    </source>
</evidence>
<feature type="signal peptide" evidence="12">
    <location>
        <begin position="1"/>
        <end position="21"/>
    </location>
</feature>
<dbReference type="PROSITE" id="PS00211">
    <property type="entry name" value="ABC_TRANSPORTER_1"/>
    <property type="match status" value="1"/>
</dbReference>
<keyword evidence="9 11" id="KW-0472">Membrane</keyword>
<dbReference type="PROSITE" id="PS50893">
    <property type="entry name" value="ABC_TRANSPORTER_2"/>
    <property type="match status" value="2"/>
</dbReference>
<dbReference type="InterPro" id="IPR050173">
    <property type="entry name" value="ABC_transporter_C-like"/>
</dbReference>
<feature type="transmembrane region" description="Helical" evidence="11">
    <location>
        <begin position="358"/>
        <end position="379"/>
    </location>
</feature>
<evidence type="ECO:0000313" key="16">
    <source>
        <dbReference type="Proteomes" id="UP001168877"/>
    </source>
</evidence>
<accession>A0AA39STS0</accession>
<evidence type="ECO:0000256" key="4">
    <source>
        <dbReference type="ARBA" id="ARBA00022448"/>
    </source>
</evidence>
<dbReference type="PROSITE" id="PS50929">
    <property type="entry name" value="ABC_TM1F"/>
    <property type="match status" value="2"/>
</dbReference>
<dbReference type="Gene3D" id="1.20.1560.10">
    <property type="entry name" value="ABC transporter type 1, transmembrane domain"/>
    <property type="match status" value="2"/>
</dbReference>
<dbReference type="CDD" id="cd18579">
    <property type="entry name" value="ABC_6TM_ABCC_D1"/>
    <property type="match status" value="1"/>
</dbReference>
<feature type="chain" id="PRO_5041317326" description="ABC-type xenobiotic transporter" evidence="12">
    <location>
        <begin position="22"/>
        <end position="1191"/>
    </location>
</feature>
<proteinExistence type="inferred from homology"/>
<feature type="domain" description="ABC transporter" evidence="13">
    <location>
        <begin position="453"/>
        <end position="673"/>
    </location>
</feature>
<keyword evidence="4" id="KW-0813">Transport</keyword>
<reference evidence="15" key="1">
    <citation type="journal article" date="2022" name="Plant J.">
        <title>Strategies of tolerance reflected in two North American maple genomes.</title>
        <authorList>
            <person name="McEvoy S.L."/>
            <person name="Sezen U.U."/>
            <person name="Trouern-Trend A."/>
            <person name="McMahon S.M."/>
            <person name="Schaberg P.G."/>
            <person name="Yang J."/>
            <person name="Wegrzyn J.L."/>
            <person name="Swenson N.G."/>
        </authorList>
    </citation>
    <scope>NUCLEOTIDE SEQUENCE</scope>
    <source>
        <strain evidence="15">NS2018</strain>
    </source>
</reference>
<dbReference type="EMBL" id="JAUESC010000004">
    <property type="protein sequence ID" value="KAK0597188.1"/>
    <property type="molecule type" value="Genomic_DNA"/>
</dbReference>
<dbReference type="InterPro" id="IPR011527">
    <property type="entry name" value="ABC1_TM_dom"/>
</dbReference>
<keyword evidence="5 11" id="KW-0812">Transmembrane</keyword>
<dbReference type="FunFam" id="3.40.50.300:FF:000508">
    <property type="entry name" value="ABC transporter C family member 5"/>
    <property type="match status" value="1"/>
</dbReference>
<dbReference type="SUPFAM" id="SSF90123">
    <property type="entry name" value="ABC transporter transmembrane region"/>
    <property type="match status" value="2"/>
</dbReference>